<evidence type="ECO:0000313" key="4">
    <source>
        <dbReference type="Proteomes" id="UP000626244"/>
    </source>
</evidence>
<proteinExistence type="predicted"/>
<organism evidence="3 4">
    <name type="scientific">Gottfriedia solisilvae</name>
    <dbReference type="NCBI Taxonomy" id="1516104"/>
    <lineage>
        <taxon>Bacteria</taxon>
        <taxon>Bacillati</taxon>
        <taxon>Bacillota</taxon>
        <taxon>Bacilli</taxon>
        <taxon>Bacillales</taxon>
        <taxon>Bacillaceae</taxon>
        <taxon>Gottfriedia</taxon>
    </lineage>
</organism>
<reference evidence="4" key="1">
    <citation type="journal article" date="2019" name="Int. J. Syst. Evol. Microbiol.">
        <title>The Global Catalogue of Microorganisms (GCM) 10K type strain sequencing project: providing services to taxonomists for standard genome sequencing and annotation.</title>
        <authorList>
            <consortium name="The Broad Institute Genomics Platform"/>
            <consortium name="The Broad Institute Genome Sequencing Center for Infectious Disease"/>
            <person name="Wu L."/>
            <person name="Ma J."/>
        </authorList>
    </citation>
    <scope>NUCLEOTIDE SEQUENCE [LARGE SCALE GENOMIC DNA]</scope>
    <source>
        <strain evidence="4">CGMCC 1.14993</strain>
    </source>
</reference>
<dbReference type="EMBL" id="BMHB01000001">
    <property type="protein sequence ID" value="GGI10343.1"/>
    <property type="molecule type" value="Genomic_DNA"/>
</dbReference>
<evidence type="ECO:0000256" key="1">
    <source>
        <dbReference type="SAM" id="MobiDB-lite"/>
    </source>
</evidence>
<sequence>MSKTSLLMKKVSIALTGGLAASTLAGCGSTQTMNIPDRPQDENCRDWEFDDDEGVWVCDDNDSSYYRSYYHGGTFYKSKKLLHGSSSYKSYKSSSNFAGGGSSSKSGFGKGSSGGFGG</sequence>
<keyword evidence="4" id="KW-1185">Reference proteome</keyword>
<dbReference type="Proteomes" id="UP000626244">
    <property type="component" value="Unassembled WGS sequence"/>
</dbReference>
<feature type="compositionally biased region" description="Low complexity" evidence="1">
    <location>
        <begin position="86"/>
        <end position="97"/>
    </location>
</feature>
<protein>
    <recommendedName>
        <fullName evidence="5">Aminotransferase yhxA</fullName>
    </recommendedName>
</protein>
<name>A0A8J3AJ01_9BACI</name>
<evidence type="ECO:0008006" key="5">
    <source>
        <dbReference type="Google" id="ProtNLM"/>
    </source>
</evidence>
<feature type="chain" id="PRO_5039138070" description="Aminotransferase yhxA" evidence="2">
    <location>
        <begin position="26"/>
        <end position="118"/>
    </location>
</feature>
<accession>A0A8J3AJ01</accession>
<feature type="signal peptide" evidence="2">
    <location>
        <begin position="1"/>
        <end position="25"/>
    </location>
</feature>
<feature type="compositionally biased region" description="Gly residues" evidence="1">
    <location>
        <begin position="98"/>
        <end position="118"/>
    </location>
</feature>
<dbReference type="RefSeq" id="WP_088003552.1">
    <property type="nucleotide sequence ID" value="NZ_BMHB01000001.1"/>
</dbReference>
<keyword evidence="2" id="KW-0732">Signal</keyword>
<gene>
    <name evidence="3" type="ORF">GCM10007380_02320</name>
</gene>
<comment type="caution">
    <text evidence="3">The sequence shown here is derived from an EMBL/GenBank/DDBJ whole genome shotgun (WGS) entry which is preliminary data.</text>
</comment>
<evidence type="ECO:0000313" key="3">
    <source>
        <dbReference type="EMBL" id="GGI10343.1"/>
    </source>
</evidence>
<evidence type="ECO:0000256" key="2">
    <source>
        <dbReference type="SAM" id="SignalP"/>
    </source>
</evidence>
<feature type="region of interest" description="Disordered" evidence="1">
    <location>
        <begin position="86"/>
        <end position="118"/>
    </location>
</feature>
<dbReference type="AlphaFoldDB" id="A0A8J3AJ01"/>
<dbReference type="PROSITE" id="PS51257">
    <property type="entry name" value="PROKAR_LIPOPROTEIN"/>
    <property type="match status" value="1"/>
</dbReference>